<dbReference type="OrthoDB" id="9801056at2"/>
<dbReference type="RefSeq" id="WP_130605660.1">
    <property type="nucleotide sequence ID" value="NZ_AP019400.1"/>
</dbReference>
<name>A0A3T1D0U5_9BACL</name>
<protein>
    <submittedName>
        <fullName evidence="5">Nucleoside-diphosphate-sugar epimerase</fullName>
    </submittedName>
</protein>
<dbReference type="EMBL" id="AP019400">
    <property type="protein sequence ID" value="BBI31681.1"/>
    <property type="molecule type" value="Genomic_DNA"/>
</dbReference>
<dbReference type="CDD" id="cd08946">
    <property type="entry name" value="SDR_e"/>
    <property type="match status" value="1"/>
</dbReference>
<accession>A0A3T1D0U5</accession>
<dbReference type="KEGG" id="cohn:KCTCHS21_10800"/>
<dbReference type="InterPro" id="IPR001509">
    <property type="entry name" value="Epimerase_deHydtase"/>
</dbReference>
<dbReference type="InterPro" id="IPR036291">
    <property type="entry name" value="NAD(P)-bd_dom_sf"/>
</dbReference>
<keyword evidence="2" id="KW-0560">Oxidoreductase</keyword>
<evidence type="ECO:0000256" key="2">
    <source>
        <dbReference type="ARBA" id="ARBA00023002"/>
    </source>
</evidence>
<proteinExistence type="inferred from homology"/>
<dbReference type="AlphaFoldDB" id="A0A3T1D0U5"/>
<reference evidence="5 6" key="1">
    <citation type="submission" date="2019-01" db="EMBL/GenBank/DDBJ databases">
        <title>Complete genome sequence of Cohnella hallensis HS21 isolated from Korean fir (Abies koreana) rhizospheric soil.</title>
        <authorList>
            <person name="Jiang L."/>
            <person name="Kang S.W."/>
            <person name="Kim S."/>
            <person name="Jung J."/>
            <person name="Kim C.Y."/>
            <person name="Kim D.H."/>
            <person name="Kim S.W."/>
            <person name="Lee J."/>
        </authorList>
    </citation>
    <scope>NUCLEOTIDE SEQUENCE [LARGE SCALE GENOMIC DNA]</scope>
    <source>
        <strain evidence="5 6">HS21</strain>
    </source>
</reference>
<dbReference type="Pfam" id="PF01370">
    <property type="entry name" value="Epimerase"/>
    <property type="match status" value="1"/>
</dbReference>
<feature type="domain" description="NAD-dependent epimerase/dehydratase" evidence="4">
    <location>
        <begin position="4"/>
        <end position="221"/>
    </location>
</feature>
<organism evidence="5 6">
    <name type="scientific">Cohnella abietis</name>
    <dbReference type="NCBI Taxonomy" id="2507935"/>
    <lineage>
        <taxon>Bacteria</taxon>
        <taxon>Bacillati</taxon>
        <taxon>Bacillota</taxon>
        <taxon>Bacilli</taxon>
        <taxon>Bacillales</taxon>
        <taxon>Paenibacillaceae</taxon>
        <taxon>Cohnella</taxon>
    </lineage>
</organism>
<dbReference type="PANTHER" id="PTHR43103:SF5">
    <property type="entry name" value="4-EPIMERASE, PUTATIVE (AFU_ORTHOLOGUE AFUA_7G00360)-RELATED"/>
    <property type="match status" value="1"/>
</dbReference>
<evidence type="ECO:0000313" key="6">
    <source>
        <dbReference type="Proteomes" id="UP000289856"/>
    </source>
</evidence>
<comment type="similarity">
    <text evidence="1">Belongs to the NAD(P)-dependent epimerase/dehydratase family.</text>
</comment>
<dbReference type="SUPFAM" id="SSF51735">
    <property type="entry name" value="NAD(P)-binding Rossmann-fold domains"/>
    <property type="match status" value="1"/>
</dbReference>
<keyword evidence="3" id="KW-0520">NAD</keyword>
<dbReference type="PANTHER" id="PTHR43103">
    <property type="entry name" value="NUCLEOSIDE-DIPHOSPHATE-SUGAR EPIMERASE"/>
    <property type="match status" value="1"/>
</dbReference>
<evidence type="ECO:0000256" key="3">
    <source>
        <dbReference type="ARBA" id="ARBA00023027"/>
    </source>
</evidence>
<gene>
    <name evidence="5" type="ORF">KCTCHS21_10800</name>
</gene>
<evidence type="ECO:0000313" key="5">
    <source>
        <dbReference type="EMBL" id="BBI31681.1"/>
    </source>
</evidence>
<evidence type="ECO:0000256" key="1">
    <source>
        <dbReference type="ARBA" id="ARBA00007637"/>
    </source>
</evidence>
<evidence type="ECO:0000259" key="4">
    <source>
        <dbReference type="Pfam" id="PF01370"/>
    </source>
</evidence>
<dbReference type="Gene3D" id="3.40.50.720">
    <property type="entry name" value="NAD(P)-binding Rossmann-like Domain"/>
    <property type="match status" value="1"/>
</dbReference>
<keyword evidence="6" id="KW-1185">Reference proteome</keyword>
<dbReference type="GO" id="GO:0016491">
    <property type="term" value="F:oxidoreductase activity"/>
    <property type="evidence" value="ECO:0007669"/>
    <property type="project" value="UniProtKB-KW"/>
</dbReference>
<dbReference type="Proteomes" id="UP000289856">
    <property type="component" value="Chromosome"/>
</dbReference>
<sequence length="278" mass="31044">MQTIVVTGGSGKLGVWVIKEFVLQGFRVVSLDEKWSDKLNCKQINVNLTDLGQVVGALNGADAVIHLAAIPAPLGYTNDYIFGNNVRATYNVLEAASILGIKKVIIGSSESAYGFCWAPKPFSPNYVPVDEEHPSLPQECYGLSKIVGEQTGEMFYRRTGMQVFSMRFSMIIKPQDYSLSSISKPEQYVRILWSYIDIRDAASACIAALHSNAEGHHTLNITSDDTLSDWPTEQLLSKFYPDVKDHRLNFSDREAIVSNKLAKSILDWNPIYSWDQIK</sequence>